<gene>
    <name evidence="2" type="ORF">DICSQDRAFT_150876</name>
</gene>
<dbReference type="OrthoDB" id="2387577at2759"/>
<dbReference type="AlphaFoldDB" id="R7SKG8"/>
<reference evidence="2 3" key="1">
    <citation type="journal article" date="2012" name="Science">
        <title>The Paleozoic origin of enzymatic lignin decomposition reconstructed from 31 fungal genomes.</title>
        <authorList>
            <person name="Floudas D."/>
            <person name="Binder M."/>
            <person name="Riley R."/>
            <person name="Barry K."/>
            <person name="Blanchette R.A."/>
            <person name="Henrissat B."/>
            <person name="Martinez A.T."/>
            <person name="Otillar R."/>
            <person name="Spatafora J.W."/>
            <person name="Yadav J.S."/>
            <person name="Aerts A."/>
            <person name="Benoit I."/>
            <person name="Boyd A."/>
            <person name="Carlson A."/>
            <person name="Copeland A."/>
            <person name="Coutinho P.M."/>
            <person name="de Vries R.P."/>
            <person name="Ferreira P."/>
            <person name="Findley K."/>
            <person name="Foster B."/>
            <person name="Gaskell J."/>
            <person name="Glotzer D."/>
            <person name="Gorecki P."/>
            <person name="Heitman J."/>
            <person name="Hesse C."/>
            <person name="Hori C."/>
            <person name="Igarashi K."/>
            <person name="Jurgens J.A."/>
            <person name="Kallen N."/>
            <person name="Kersten P."/>
            <person name="Kohler A."/>
            <person name="Kuees U."/>
            <person name="Kumar T.K.A."/>
            <person name="Kuo A."/>
            <person name="LaButti K."/>
            <person name="Larrondo L.F."/>
            <person name="Lindquist E."/>
            <person name="Ling A."/>
            <person name="Lombard V."/>
            <person name="Lucas S."/>
            <person name="Lundell T."/>
            <person name="Martin R."/>
            <person name="McLaughlin D.J."/>
            <person name="Morgenstern I."/>
            <person name="Morin E."/>
            <person name="Murat C."/>
            <person name="Nagy L.G."/>
            <person name="Nolan M."/>
            <person name="Ohm R.A."/>
            <person name="Patyshakuliyeva A."/>
            <person name="Rokas A."/>
            <person name="Ruiz-Duenas F.J."/>
            <person name="Sabat G."/>
            <person name="Salamov A."/>
            <person name="Samejima M."/>
            <person name="Schmutz J."/>
            <person name="Slot J.C."/>
            <person name="St John F."/>
            <person name="Stenlid J."/>
            <person name="Sun H."/>
            <person name="Sun S."/>
            <person name="Syed K."/>
            <person name="Tsang A."/>
            <person name="Wiebenga A."/>
            <person name="Young D."/>
            <person name="Pisabarro A."/>
            <person name="Eastwood D.C."/>
            <person name="Martin F."/>
            <person name="Cullen D."/>
            <person name="Grigoriev I.V."/>
            <person name="Hibbett D.S."/>
        </authorList>
    </citation>
    <scope>NUCLEOTIDE SEQUENCE [LARGE SCALE GENOMIC DNA]</scope>
    <source>
        <strain evidence="2 3">LYAD-421 SS1</strain>
    </source>
</reference>
<sequence length="200" mass="22520">MTRHLATLRDQIPLVRTSSKSVVKRTPDARRQPRPSTRRSQPSPSGCPNSPSRVPRLPAKARRTQPLEPILFPKGCSPWRPAAVMSTTRRENYSFPWIFKGCRERTGPDRGVELYQPLNPSSGQTDFRVDRLTHVQLLLPWNLSPLQSSRFSLEYLLLPPRSALEAASSLTSTPAYSSARHLNADGEVWVTRLSAIHFQG</sequence>
<dbReference type="KEGG" id="dsq:DICSQDRAFT_150876"/>
<dbReference type="HOGENOM" id="CLU_1389983_0_0_1"/>
<proteinExistence type="predicted"/>
<feature type="region of interest" description="Disordered" evidence="1">
    <location>
        <begin position="1"/>
        <end position="65"/>
    </location>
</feature>
<name>R7SKG8_DICSQ</name>
<evidence type="ECO:0000313" key="2">
    <source>
        <dbReference type="EMBL" id="EJF55552.1"/>
    </source>
</evidence>
<evidence type="ECO:0000313" key="3">
    <source>
        <dbReference type="Proteomes" id="UP000053319"/>
    </source>
</evidence>
<dbReference type="OMA" id="HREAHYH"/>
<protein>
    <submittedName>
        <fullName evidence="2">Uncharacterized protein</fullName>
    </submittedName>
</protein>
<organism evidence="2 3">
    <name type="scientific">Dichomitus squalens (strain LYAD-421)</name>
    <name type="common">Western red white-rot fungus</name>
    <dbReference type="NCBI Taxonomy" id="732165"/>
    <lineage>
        <taxon>Eukaryota</taxon>
        <taxon>Fungi</taxon>
        <taxon>Dikarya</taxon>
        <taxon>Basidiomycota</taxon>
        <taxon>Agaricomycotina</taxon>
        <taxon>Agaricomycetes</taxon>
        <taxon>Polyporales</taxon>
        <taxon>Polyporaceae</taxon>
        <taxon>Dichomitus</taxon>
    </lineage>
</organism>
<evidence type="ECO:0000256" key="1">
    <source>
        <dbReference type="SAM" id="MobiDB-lite"/>
    </source>
</evidence>
<accession>R7SKG8</accession>
<dbReference type="EMBL" id="JH719550">
    <property type="protein sequence ID" value="EJF55552.1"/>
    <property type="molecule type" value="Genomic_DNA"/>
</dbReference>
<dbReference type="Proteomes" id="UP000053319">
    <property type="component" value="Unassembled WGS sequence"/>
</dbReference>